<keyword evidence="4" id="KW-1003">Cell membrane</keyword>
<comment type="similarity">
    <text evidence="2">Belongs to the ABC transporter superfamily.</text>
</comment>
<keyword evidence="11" id="KW-1185">Reference proteome</keyword>
<gene>
    <name evidence="10" type="ORF">AOC05_00745</name>
</gene>
<evidence type="ECO:0000256" key="2">
    <source>
        <dbReference type="ARBA" id="ARBA00005417"/>
    </source>
</evidence>
<dbReference type="Pfam" id="PF00005">
    <property type="entry name" value="ABC_tran"/>
    <property type="match status" value="2"/>
</dbReference>
<name>A0A0M4QN27_9MICC</name>
<evidence type="ECO:0000256" key="7">
    <source>
        <dbReference type="ARBA" id="ARBA00023136"/>
    </source>
</evidence>
<dbReference type="GO" id="GO:0005886">
    <property type="term" value="C:plasma membrane"/>
    <property type="evidence" value="ECO:0007669"/>
    <property type="project" value="UniProtKB-SubCell"/>
</dbReference>
<dbReference type="FunFam" id="3.40.50.300:FF:000016">
    <property type="entry name" value="Oligopeptide ABC transporter ATP-binding component"/>
    <property type="match status" value="1"/>
</dbReference>
<dbReference type="SMART" id="SM00382">
    <property type="entry name" value="AAA"/>
    <property type="match status" value="2"/>
</dbReference>
<evidence type="ECO:0000259" key="9">
    <source>
        <dbReference type="PROSITE" id="PS50893"/>
    </source>
</evidence>
<dbReference type="CDD" id="cd03257">
    <property type="entry name" value="ABC_NikE_OppD_transporters"/>
    <property type="match status" value="2"/>
</dbReference>
<keyword evidence="3" id="KW-0813">Transport</keyword>
<sequence length="578" mass="61409">MIDTSLKNPTVPALKIENLVVDFKTKIGVVNAVRGVSFSVDRGEVVAVVGESGSGKTITSLTAMALLPSTAHSSGVVEVNGSDVLNASESDMNSKRGNVVSMVFQEPMTALNPSMKVGKQVAEAILNHRGVSKAEAMTGAVALLARVGIPDPVIKAKSFPHQLSGGQRQRVVIAIALACDPALIIADEPTTALDVTVQAEILELLRNLVKETNTALLLITHNMGVVADLSDRVVVMNAGKVVETGTTIQVLINPAESYTQALLAAVPTLPEAQRDSIVTEERAQESYRASPPKNGSMTNPVLEMRKVCVDYTSGGRKLRAVNQASLVINRGEIVGLVGESGSGKSTLGRAPLGLVPVTGGEITLFGGDVLKLSTRETRKLRSRIGIIFQDPGGSLDPRMTVSDSIAEPLIMHGVNGKRPSRATRDARVRELLEAVRLSSTNANRYPHELSGGQRQRIGLARALALAPELLIADEPTSALDVSVQDEVLTLLLDLQKEHGFGCLFISHDLAVVHSVSQRVTVMQHGNVIETGPTSKVLQHPEAAYTRHLLASVPSPNPIVQKQRREARNASLSTSLQGS</sequence>
<dbReference type="RefSeq" id="WP_062004810.1">
    <property type="nucleotide sequence ID" value="NZ_CP012677.1"/>
</dbReference>
<evidence type="ECO:0000313" key="10">
    <source>
        <dbReference type="EMBL" id="ALE91228.1"/>
    </source>
</evidence>
<accession>A0A0M4QN27</accession>
<dbReference type="EMBL" id="CP012677">
    <property type="protein sequence ID" value="ALE91228.1"/>
    <property type="molecule type" value="Genomic_DNA"/>
</dbReference>
<dbReference type="Proteomes" id="UP000062833">
    <property type="component" value="Chromosome"/>
</dbReference>
<evidence type="ECO:0000256" key="8">
    <source>
        <dbReference type="SAM" id="MobiDB-lite"/>
    </source>
</evidence>
<dbReference type="InterPro" id="IPR017871">
    <property type="entry name" value="ABC_transporter-like_CS"/>
</dbReference>
<dbReference type="PANTHER" id="PTHR43297">
    <property type="entry name" value="OLIGOPEPTIDE TRANSPORT ATP-BINDING PROTEIN APPD"/>
    <property type="match status" value="1"/>
</dbReference>
<feature type="compositionally biased region" description="Polar residues" evidence="8">
    <location>
        <begin position="569"/>
        <end position="578"/>
    </location>
</feature>
<dbReference type="InterPro" id="IPR013563">
    <property type="entry name" value="Oligopep_ABC_C"/>
</dbReference>
<evidence type="ECO:0000256" key="1">
    <source>
        <dbReference type="ARBA" id="ARBA00004202"/>
    </source>
</evidence>
<evidence type="ECO:0000313" key="11">
    <source>
        <dbReference type="Proteomes" id="UP000062833"/>
    </source>
</evidence>
<keyword evidence="5" id="KW-0547">Nucleotide-binding</keyword>
<dbReference type="InterPro" id="IPR050388">
    <property type="entry name" value="ABC_Ni/Peptide_Import"/>
</dbReference>
<dbReference type="PROSITE" id="PS50893">
    <property type="entry name" value="ABC_TRANSPORTER_2"/>
    <property type="match status" value="2"/>
</dbReference>
<dbReference type="AlphaFoldDB" id="A0A0M4QN27"/>
<comment type="subcellular location">
    <subcellularLocation>
        <location evidence="1">Cell membrane</location>
        <topology evidence="1">Peripheral membrane protein</topology>
    </subcellularLocation>
</comment>
<feature type="domain" description="ABC transporter" evidence="9">
    <location>
        <begin position="14"/>
        <end position="263"/>
    </location>
</feature>
<evidence type="ECO:0000256" key="6">
    <source>
        <dbReference type="ARBA" id="ARBA00022840"/>
    </source>
</evidence>
<dbReference type="NCBIfam" id="NF007739">
    <property type="entry name" value="PRK10419.1"/>
    <property type="match status" value="2"/>
</dbReference>
<dbReference type="InterPro" id="IPR027417">
    <property type="entry name" value="P-loop_NTPase"/>
</dbReference>
<protein>
    <submittedName>
        <fullName evidence="10">Glutathione ABC transporter ATP-binding protein</fullName>
    </submittedName>
</protein>
<dbReference type="PROSITE" id="PS00211">
    <property type="entry name" value="ABC_TRANSPORTER_1"/>
    <property type="match status" value="2"/>
</dbReference>
<reference evidence="11" key="1">
    <citation type="submission" date="2015-09" db="EMBL/GenBank/DDBJ databases">
        <title>Complete genome of Arthrobacter alpinus strain R3.8.</title>
        <authorList>
            <person name="See-Too W.S."/>
            <person name="Chan K.G."/>
        </authorList>
    </citation>
    <scope>NUCLEOTIDE SEQUENCE [LARGE SCALE GENOMIC DNA]</scope>
    <source>
        <strain evidence="11">R3.8</strain>
    </source>
</reference>
<dbReference type="InterPro" id="IPR003439">
    <property type="entry name" value="ABC_transporter-like_ATP-bd"/>
</dbReference>
<dbReference type="OrthoDB" id="4008250at2"/>
<dbReference type="SUPFAM" id="SSF52540">
    <property type="entry name" value="P-loop containing nucleoside triphosphate hydrolases"/>
    <property type="match status" value="2"/>
</dbReference>
<dbReference type="GO" id="GO:0016887">
    <property type="term" value="F:ATP hydrolysis activity"/>
    <property type="evidence" value="ECO:0007669"/>
    <property type="project" value="InterPro"/>
</dbReference>
<keyword evidence="7" id="KW-0472">Membrane</keyword>
<evidence type="ECO:0000256" key="3">
    <source>
        <dbReference type="ARBA" id="ARBA00022448"/>
    </source>
</evidence>
<feature type="region of interest" description="Disordered" evidence="8">
    <location>
        <begin position="555"/>
        <end position="578"/>
    </location>
</feature>
<dbReference type="PANTHER" id="PTHR43297:SF2">
    <property type="entry name" value="DIPEPTIDE TRANSPORT ATP-BINDING PROTEIN DPPD"/>
    <property type="match status" value="1"/>
</dbReference>
<dbReference type="KEGG" id="aaq:AOC05_00745"/>
<dbReference type="GO" id="GO:0005524">
    <property type="term" value="F:ATP binding"/>
    <property type="evidence" value="ECO:0007669"/>
    <property type="project" value="UniProtKB-KW"/>
</dbReference>
<dbReference type="PATRIC" id="fig|656366.3.peg.162"/>
<dbReference type="NCBIfam" id="NF008453">
    <property type="entry name" value="PRK11308.1"/>
    <property type="match status" value="2"/>
</dbReference>
<feature type="domain" description="ABC transporter" evidence="9">
    <location>
        <begin position="304"/>
        <end position="549"/>
    </location>
</feature>
<evidence type="ECO:0000256" key="5">
    <source>
        <dbReference type="ARBA" id="ARBA00022741"/>
    </source>
</evidence>
<proteinExistence type="inferred from homology"/>
<organism evidence="10 11">
    <name type="scientific">Arthrobacter alpinus</name>
    <dbReference type="NCBI Taxonomy" id="656366"/>
    <lineage>
        <taxon>Bacteria</taxon>
        <taxon>Bacillati</taxon>
        <taxon>Actinomycetota</taxon>
        <taxon>Actinomycetes</taxon>
        <taxon>Micrococcales</taxon>
        <taxon>Micrococcaceae</taxon>
        <taxon>Arthrobacter</taxon>
    </lineage>
</organism>
<keyword evidence="6 10" id="KW-0067">ATP-binding</keyword>
<dbReference type="InterPro" id="IPR003593">
    <property type="entry name" value="AAA+_ATPase"/>
</dbReference>
<dbReference type="GO" id="GO:0015833">
    <property type="term" value="P:peptide transport"/>
    <property type="evidence" value="ECO:0007669"/>
    <property type="project" value="InterPro"/>
</dbReference>
<dbReference type="Gene3D" id="3.40.50.300">
    <property type="entry name" value="P-loop containing nucleotide triphosphate hydrolases"/>
    <property type="match status" value="2"/>
</dbReference>
<evidence type="ECO:0000256" key="4">
    <source>
        <dbReference type="ARBA" id="ARBA00022475"/>
    </source>
</evidence>
<dbReference type="Pfam" id="PF08352">
    <property type="entry name" value="oligo_HPY"/>
    <property type="match status" value="2"/>
</dbReference>